<evidence type="ECO:0000259" key="1">
    <source>
        <dbReference type="Pfam" id="PF09603"/>
    </source>
</evidence>
<dbReference type="Pfam" id="PF09603">
    <property type="entry name" value="Fib_succ_major"/>
    <property type="match status" value="1"/>
</dbReference>
<dbReference type="EMBL" id="SNRY01000952">
    <property type="protein sequence ID" value="KAA6334867.1"/>
    <property type="molecule type" value="Genomic_DNA"/>
</dbReference>
<feature type="domain" description="Fibrobacter succinogenes major paralogous" evidence="1">
    <location>
        <begin position="455"/>
        <end position="697"/>
    </location>
</feature>
<protein>
    <recommendedName>
        <fullName evidence="1">Fibrobacter succinogenes major paralogous domain-containing protein</fullName>
    </recommendedName>
</protein>
<accession>A0A5J4RLX5</accession>
<reference evidence="2" key="1">
    <citation type="submission" date="2019-03" db="EMBL/GenBank/DDBJ databases">
        <title>Single cell metagenomics reveals metabolic interactions within the superorganism composed of flagellate Streblomastix strix and complex community of Bacteroidetes bacteria on its surface.</title>
        <authorList>
            <person name="Treitli S.C."/>
            <person name="Kolisko M."/>
            <person name="Husnik F."/>
            <person name="Keeling P."/>
            <person name="Hampl V."/>
        </authorList>
    </citation>
    <scope>NUCLEOTIDE SEQUENCE</scope>
    <source>
        <strain evidence="2">STM</strain>
    </source>
</reference>
<evidence type="ECO:0000313" key="2">
    <source>
        <dbReference type="EMBL" id="KAA6334867.1"/>
    </source>
</evidence>
<dbReference type="InterPro" id="IPR011871">
    <property type="entry name" value="Fib_succ_major"/>
</dbReference>
<comment type="caution">
    <text evidence="2">The sequence shown here is derived from an EMBL/GenBank/DDBJ whole genome shotgun (WGS) entry which is preliminary data.</text>
</comment>
<organism evidence="2">
    <name type="scientific">termite gut metagenome</name>
    <dbReference type="NCBI Taxonomy" id="433724"/>
    <lineage>
        <taxon>unclassified sequences</taxon>
        <taxon>metagenomes</taxon>
        <taxon>organismal metagenomes</taxon>
    </lineage>
</organism>
<dbReference type="AlphaFoldDB" id="A0A5J4RLX5"/>
<sequence length="700" mass="72665">MKGMKRMKRMKEMNKKIFSVGVAAVLSIAGVNSQVRIGGEAIPSKASILDLNFSNTTNDGILGLALPRVALGGINAPLSAEGHLKGLLVYNTATTSDVTPGVYYDDGEKWVRTGIGTSISLASGTNPGTVKLTVNGASIGDISVAGLKGAAYEDVSAFLASPGTDASGKVLLGPANPEEAPGTKGIASSLPLSASDDLITSAAVYNHAVSDISASGYQILVTKAGVVTSFTVPGFPTTPTLNQVLATDASGSTDTYPSLRPLVVADIPPLDSARIAENAIGNSLLKDGAVGTNQLANQAVTAAQLTDNSVSTGKLAPGAVTTDRIANAAVTLDKIAGPIAIAHGGTGTTSLTQNRVIYAESDARMASSAAGSTPGQILKANTSSPPTWQPVDILLEPSNPVPGAVLQYTAGGDWVAGVLPSSGEGSSWSCLTCDTVSDIDGNVYYTNVFGAAGRWMTENLKVTRYEEANKKGGKAIPLRTGTISATDSVYSYPNNKSGNASFGGLLYSWGTIGNPDTSLQNNLDSQPQYQGPCPFGWHVPSDYEWSKWENEIIAHPHLYGTILDTNPLVAISNPTSNRATNATTNHGPVVKSPIPILPEYPTYGFSKPAANGGFAALLVGCINYNGNVTNYGINSYFWSSSNYYSASSESSNVNAYYRMVTAILSDGYTSISSASNASNTGITKNTLNKRNLVSIRCKKD</sequence>
<gene>
    <name evidence="2" type="ORF">EZS27_016857</name>
</gene>
<name>A0A5J4RLX5_9ZZZZ</name>
<proteinExistence type="predicted"/>